<dbReference type="Pfam" id="PF12704">
    <property type="entry name" value="MacB_PCD"/>
    <property type="match status" value="2"/>
</dbReference>
<evidence type="ECO:0000256" key="2">
    <source>
        <dbReference type="ARBA" id="ARBA00022475"/>
    </source>
</evidence>
<feature type="transmembrane region" description="Helical" evidence="6">
    <location>
        <begin position="327"/>
        <end position="352"/>
    </location>
</feature>
<evidence type="ECO:0000313" key="9">
    <source>
        <dbReference type="EMBL" id="AMQ01832.1"/>
    </source>
</evidence>
<evidence type="ECO:0000313" key="10">
    <source>
        <dbReference type="Proteomes" id="UP000071561"/>
    </source>
</evidence>
<feature type="domain" description="MacB-like periplasmic core" evidence="8">
    <location>
        <begin position="430"/>
        <end position="637"/>
    </location>
</feature>
<keyword evidence="10" id="KW-1185">Reference proteome</keyword>
<reference evidence="9 10" key="1">
    <citation type="submission" date="2016-03" db="EMBL/GenBank/DDBJ databases">
        <title>Complete genome sequence of Pedobacter cryoconitis PAMC 27485.</title>
        <authorList>
            <person name="Lee J."/>
            <person name="Kim O.-S."/>
        </authorList>
    </citation>
    <scope>NUCLEOTIDE SEQUENCE [LARGE SCALE GENOMIC DNA]</scope>
    <source>
        <strain evidence="9 10">PAMC 27485</strain>
    </source>
</reference>
<protein>
    <recommendedName>
        <fullName evidence="11">ABC-type antimicrobial peptide transport system permease subunit</fullName>
    </recommendedName>
</protein>
<dbReference type="PANTHER" id="PTHR30572:SF18">
    <property type="entry name" value="ABC-TYPE MACROLIDE FAMILY EXPORT SYSTEM PERMEASE COMPONENT 2"/>
    <property type="match status" value="1"/>
</dbReference>
<gene>
    <name evidence="9" type="ORF">AY601_5016</name>
</gene>
<dbReference type="EMBL" id="CP014504">
    <property type="protein sequence ID" value="AMQ01832.1"/>
    <property type="molecule type" value="Genomic_DNA"/>
</dbReference>
<feature type="domain" description="MacB-like periplasmic core" evidence="8">
    <location>
        <begin position="20"/>
        <end position="240"/>
    </location>
</feature>
<dbReference type="AlphaFoldDB" id="A0A127VKM4"/>
<evidence type="ECO:0000256" key="5">
    <source>
        <dbReference type="ARBA" id="ARBA00023136"/>
    </source>
</evidence>
<evidence type="ECO:0000256" key="4">
    <source>
        <dbReference type="ARBA" id="ARBA00022989"/>
    </source>
</evidence>
<keyword evidence="5 6" id="KW-0472">Membrane</keyword>
<evidence type="ECO:0000256" key="1">
    <source>
        <dbReference type="ARBA" id="ARBA00004651"/>
    </source>
</evidence>
<evidence type="ECO:0000256" key="6">
    <source>
        <dbReference type="SAM" id="Phobius"/>
    </source>
</evidence>
<organism evidence="9 10">
    <name type="scientific">Pedobacter cryoconitis</name>
    <dbReference type="NCBI Taxonomy" id="188932"/>
    <lineage>
        <taxon>Bacteria</taxon>
        <taxon>Pseudomonadati</taxon>
        <taxon>Bacteroidota</taxon>
        <taxon>Sphingobacteriia</taxon>
        <taxon>Sphingobacteriales</taxon>
        <taxon>Sphingobacteriaceae</taxon>
        <taxon>Pedobacter</taxon>
    </lineage>
</organism>
<feature type="transmembrane region" description="Helical" evidence="6">
    <location>
        <begin position="283"/>
        <end position="302"/>
    </location>
</feature>
<proteinExistence type="predicted"/>
<feature type="transmembrane region" description="Helical" evidence="6">
    <location>
        <begin position="722"/>
        <end position="742"/>
    </location>
</feature>
<dbReference type="OrthoDB" id="1451596at2"/>
<dbReference type="KEGG" id="pcm:AY601_5016"/>
<dbReference type="InterPro" id="IPR025857">
    <property type="entry name" value="MacB_PCD"/>
</dbReference>
<comment type="subcellular location">
    <subcellularLocation>
        <location evidence="1">Cell membrane</location>
        <topology evidence="1">Multi-pass membrane protein</topology>
    </subcellularLocation>
</comment>
<feature type="transmembrane region" description="Helical" evidence="6">
    <location>
        <begin position="21"/>
        <end position="43"/>
    </location>
</feature>
<feature type="transmembrane region" description="Helical" evidence="6">
    <location>
        <begin position="422"/>
        <end position="442"/>
    </location>
</feature>
<sequence>MYKLTLKIAWRNLWKNKVFSLINIGGLAIGLASCLLLLLYVNYEWSFDKQFKNIDRIYAVYENDRMSDKVTTNRSYCTPSQLAATARQTIPGIEYTCRLAESGGLFRYKENSFNKKIIYTDPSFLQLFDYEFIKGNPATALTAPSSILLTEETARVFFGDEDPVGKTIKFDNRVPLVVTAVIKKLSANQSYQFDMLVPWSLLEKERPYFTRMDWSDGALNTLIQLKDKSSFTAADAQMRKIFTQKQNGDKYIEFFLFPFEKNHLYNSFENGKLIGGSIDQVRLYLMLAGCVLFIGCINYMNLSTARSEKRAREVGVRKTLGSSRKAIAWQFLIESLLLSFLAMVLAFMLLEISLPYFNNLLGIHIAVNYHSYGIWVALTLLIIITGLLAGSYPSFYLSSFIPVKVLKGFRGAGKTSLPMRKVLVVLQFGFSICMIVCAIVVYNQMQYMNTKPLGFNKDNLVQLWRSGSLRDNHKLDLFKAELIKSGAIVAATETSNGVTNNSVSTEKIGWPGQQKNEQIKMQLHFSGYDFTQTIGSEILFGRDFNRAFASDSLAVVLNETAVKTMNLKNPIGAQISNGDWGQTFTVIGVMKDYIYSSLGTKVEPVLYFYTEKDNANMLVLRLNPAANITQSIEKIKALSQKLNPDYPFEMTFVNQQMAEKLHDEKVLSMLSNVFGGFAIFISCLGLLGLALYMAEQRSKEISIRKVLGADMKNILILLNKDFIKLVIISNLISIPVAYILAVKWLQKYDYKIEISYGPFLTALILSVMIAVLSVSLQTFKVAKANPADALKYE</sequence>
<keyword evidence="4 6" id="KW-1133">Transmembrane helix</keyword>
<keyword evidence="2" id="KW-1003">Cell membrane</keyword>
<feature type="transmembrane region" description="Helical" evidence="6">
    <location>
        <begin position="372"/>
        <end position="401"/>
    </location>
</feature>
<name>A0A127VKM4_9SPHI</name>
<evidence type="ECO:0000256" key="3">
    <source>
        <dbReference type="ARBA" id="ARBA00022692"/>
    </source>
</evidence>
<feature type="transmembrane region" description="Helical" evidence="6">
    <location>
        <begin position="673"/>
        <end position="694"/>
    </location>
</feature>
<dbReference type="InterPro" id="IPR050250">
    <property type="entry name" value="Macrolide_Exporter_MacB"/>
</dbReference>
<accession>A0A127VKM4</accession>
<evidence type="ECO:0000259" key="7">
    <source>
        <dbReference type="Pfam" id="PF02687"/>
    </source>
</evidence>
<evidence type="ECO:0008006" key="11">
    <source>
        <dbReference type="Google" id="ProtNLM"/>
    </source>
</evidence>
<dbReference type="RefSeq" id="WP_068406741.1">
    <property type="nucleotide sequence ID" value="NZ_CP014504.1"/>
</dbReference>
<dbReference type="GO" id="GO:0022857">
    <property type="term" value="F:transmembrane transporter activity"/>
    <property type="evidence" value="ECO:0007669"/>
    <property type="project" value="TreeGrafter"/>
</dbReference>
<dbReference type="Proteomes" id="UP000071561">
    <property type="component" value="Chromosome"/>
</dbReference>
<feature type="transmembrane region" description="Helical" evidence="6">
    <location>
        <begin position="754"/>
        <end position="776"/>
    </location>
</feature>
<feature type="domain" description="ABC3 transporter permease C-terminal" evidence="7">
    <location>
        <begin position="286"/>
        <end position="398"/>
    </location>
</feature>
<dbReference type="GO" id="GO:0005886">
    <property type="term" value="C:plasma membrane"/>
    <property type="evidence" value="ECO:0007669"/>
    <property type="project" value="UniProtKB-SubCell"/>
</dbReference>
<dbReference type="PROSITE" id="PS51257">
    <property type="entry name" value="PROKAR_LIPOPROTEIN"/>
    <property type="match status" value="1"/>
</dbReference>
<dbReference type="PATRIC" id="fig|188932.3.peg.5200"/>
<evidence type="ECO:0000259" key="8">
    <source>
        <dbReference type="Pfam" id="PF12704"/>
    </source>
</evidence>
<keyword evidence="3 6" id="KW-0812">Transmembrane</keyword>
<dbReference type="InterPro" id="IPR003838">
    <property type="entry name" value="ABC3_permease_C"/>
</dbReference>
<feature type="domain" description="ABC3 transporter permease C-terminal" evidence="7">
    <location>
        <begin position="672"/>
        <end position="786"/>
    </location>
</feature>
<dbReference type="PANTHER" id="PTHR30572">
    <property type="entry name" value="MEMBRANE COMPONENT OF TRANSPORTER-RELATED"/>
    <property type="match status" value="1"/>
</dbReference>
<dbReference type="Pfam" id="PF02687">
    <property type="entry name" value="FtsX"/>
    <property type="match status" value="2"/>
</dbReference>